<dbReference type="NCBIfam" id="NF028537">
    <property type="entry name" value="P_eth_NH2_trans"/>
    <property type="match status" value="1"/>
</dbReference>
<protein>
    <submittedName>
        <fullName evidence="11">Inner membrane protein</fullName>
    </submittedName>
</protein>
<dbReference type="GO" id="GO:0009244">
    <property type="term" value="P:lipopolysaccharide core region biosynthetic process"/>
    <property type="evidence" value="ECO:0007669"/>
    <property type="project" value="TreeGrafter"/>
</dbReference>
<dbReference type="EMBL" id="CP015249">
    <property type="protein sequence ID" value="ANB18749.1"/>
    <property type="molecule type" value="Genomic_DNA"/>
</dbReference>
<dbReference type="Pfam" id="PF00884">
    <property type="entry name" value="Sulfatase"/>
    <property type="match status" value="1"/>
</dbReference>
<dbReference type="InterPro" id="IPR000917">
    <property type="entry name" value="Sulfatase_N"/>
</dbReference>
<dbReference type="AlphaFoldDB" id="A0A160DVZ7"/>
<dbReference type="InterPro" id="IPR012549">
    <property type="entry name" value="EptA-like_N"/>
</dbReference>
<gene>
    <name evidence="11" type="ORF">I596_2754</name>
</gene>
<comment type="subcellular location">
    <subcellularLocation>
        <location evidence="1">Cell inner membrane</location>
        <topology evidence="1">Multi-pass membrane protein</topology>
    </subcellularLocation>
</comment>
<dbReference type="SUPFAM" id="SSF53649">
    <property type="entry name" value="Alkaline phosphatase-like"/>
    <property type="match status" value="1"/>
</dbReference>
<evidence type="ECO:0000313" key="12">
    <source>
        <dbReference type="Proteomes" id="UP000076830"/>
    </source>
</evidence>
<feature type="domain" description="Sulfatase N-terminal" evidence="9">
    <location>
        <begin position="251"/>
        <end position="539"/>
    </location>
</feature>
<name>A0A160DVZ7_9GAMM</name>
<evidence type="ECO:0000256" key="3">
    <source>
        <dbReference type="ARBA" id="ARBA00022519"/>
    </source>
</evidence>
<dbReference type="Gene3D" id="3.40.720.10">
    <property type="entry name" value="Alkaline Phosphatase, subunit A"/>
    <property type="match status" value="1"/>
</dbReference>
<feature type="transmembrane region" description="Helical" evidence="8">
    <location>
        <begin position="93"/>
        <end position="114"/>
    </location>
</feature>
<dbReference type="PANTHER" id="PTHR30443">
    <property type="entry name" value="INNER MEMBRANE PROTEIN"/>
    <property type="match status" value="1"/>
</dbReference>
<accession>A0A160DVZ7</accession>
<dbReference type="OrthoDB" id="9786870at2"/>
<dbReference type="Pfam" id="PF08019">
    <property type="entry name" value="EptA_B_N"/>
    <property type="match status" value="1"/>
</dbReference>
<organism evidence="11 12">
    <name type="scientific">Dokdonella koreensis DS-123</name>
    <dbReference type="NCBI Taxonomy" id="1300342"/>
    <lineage>
        <taxon>Bacteria</taxon>
        <taxon>Pseudomonadati</taxon>
        <taxon>Pseudomonadota</taxon>
        <taxon>Gammaproteobacteria</taxon>
        <taxon>Lysobacterales</taxon>
        <taxon>Rhodanobacteraceae</taxon>
        <taxon>Dokdonella</taxon>
    </lineage>
</organism>
<proteinExistence type="predicted"/>
<evidence type="ECO:0000256" key="1">
    <source>
        <dbReference type="ARBA" id="ARBA00004429"/>
    </source>
</evidence>
<feature type="transmembrane region" description="Helical" evidence="8">
    <location>
        <begin position="62"/>
        <end position="86"/>
    </location>
</feature>
<dbReference type="PATRIC" id="fig|1300342.3.peg.2679"/>
<keyword evidence="6 8" id="KW-1133">Transmembrane helix</keyword>
<evidence type="ECO:0000256" key="5">
    <source>
        <dbReference type="ARBA" id="ARBA00022692"/>
    </source>
</evidence>
<evidence type="ECO:0000259" key="10">
    <source>
        <dbReference type="Pfam" id="PF08019"/>
    </source>
</evidence>
<evidence type="ECO:0000256" key="8">
    <source>
        <dbReference type="SAM" id="Phobius"/>
    </source>
</evidence>
<sequence length="566" mass="61317">MSAVVHAGGPHRLAERLAAWAAWRPELASETLALIAAVYFSLFCNGRFWAAVGDTGSLDGAGALTAICLFVMLTAANVFLLGLLLTRRTAKPVLTVLLVVTAMAVYYMRAYTVYLDPDMVRTILHTDGKESRELIAPGLVASVLVLGVLPALLLWRVRIRQRPLGRALLVRGLVLAAALATVAAAALVSFQSLSALMRNHRELRHLATPGNYLVSLVRVLAEDTAAKDRPRIPVGTDARVAARPATAKPRLLVLVVGETARAQNWGLNGYARQTTPELARIGPVNFTDVTACGSSTEISLPCMFSPYGRRDYDKERIKRSESLLHVLDHAGIATLWRDNQTGCKGVCDGLPFESYEHGRDDVYCDAQGCLDEVLLQGLREAVDAQPGDRVVVLHPLGNHGPSYYRRYPPDLRRFTPACEDAELGNCSREAIVNAYDNALLYTDRFLARAIALLAADTTRQTALIYVSDHGESLGEGGLYLHGVPYAIAPRTQTQVPMIAWLSPAWLADDGIDAACLRRRAEAPASHDNLFHSVLGLLDVTTAAYAPEQDLFAGCRRPSGRPALAGG</sequence>
<feature type="transmembrane region" description="Helical" evidence="8">
    <location>
        <begin position="134"/>
        <end position="155"/>
    </location>
</feature>
<evidence type="ECO:0000259" key="9">
    <source>
        <dbReference type="Pfam" id="PF00884"/>
    </source>
</evidence>
<dbReference type="InterPro" id="IPR017850">
    <property type="entry name" value="Alkaline_phosphatase_core_sf"/>
</dbReference>
<evidence type="ECO:0000313" key="11">
    <source>
        <dbReference type="EMBL" id="ANB18749.1"/>
    </source>
</evidence>
<dbReference type="RefSeq" id="WP_083965560.1">
    <property type="nucleotide sequence ID" value="NZ_CP015249.1"/>
</dbReference>
<keyword evidence="3" id="KW-0997">Cell inner membrane</keyword>
<dbReference type="InterPro" id="IPR058130">
    <property type="entry name" value="PEA_transf_C"/>
</dbReference>
<reference evidence="11 12" key="1">
    <citation type="submission" date="2016-04" db="EMBL/GenBank/DDBJ databases">
        <title>Complete genome sequence of Dokdonella koreensis DS-123T.</title>
        <authorList>
            <person name="Kim J.F."/>
            <person name="Lee H."/>
            <person name="Kwak M.-J."/>
        </authorList>
    </citation>
    <scope>NUCLEOTIDE SEQUENCE [LARGE SCALE GENOMIC DNA]</scope>
    <source>
        <strain evidence="11 12">DS-123</strain>
    </source>
</reference>
<keyword evidence="4" id="KW-0808">Transferase</keyword>
<dbReference type="PANTHER" id="PTHR30443:SF0">
    <property type="entry name" value="PHOSPHOETHANOLAMINE TRANSFERASE EPTA"/>
    <property type="match status" value="1"/>
</dbReference>
<dbReference type="InterPro" id="IPR040423">
    <property type="entry name" value="PEA_transferase"/>
</dbReference>
<evidence type="ECO:0000256" key="7">
    <source>
        <dbReference type="ARBA" id="ARBA00023136"/>
    </source>
</evidence>
<dbReference type="GO" id="GO:0005886">
    <property type="term" value="C:plasma membrane"/>
    <property type="evidence" value="ECO:0007669"/>
    <property type="project" value="UniProtKB-SubCell"/>
</dbReference>
<keyword evidence="7 8" id="KW-0472">Membrane</keyword>
<dbReference type="Proteomes" id="UP000076830">
    <property type="component" value="Chromosome"/>
</dbReference>
<evidence type="ECO:0000256" key="6">
    <source>
        <dbReference type="ARBA" id="ARBA00022989"/>
    </source>
</evidence>
<feature type="transmembrane region" description="Helical" evidence="8">
    <location>
        <begin position="32"/>
        <end position="50"/>
    </location>
</feature>
<feature type="transmembrane region" description="Helical" evidence="8">
    <location>
        <begin position="167"/>
        <end position="190"/>
    </location>
</feature>
<dbReference type="KEGG" id="dko:I596_2754"/>
<keyword evidence="5 8" id="KW-0812">Transmembrane</keyword>
<dbReference type="STRING" id="1300342.I596_2754"/>
<evidence type="ECO:0000256" key="4">
    <source>
        <dbReference type="ARBA" id="ARBA00022679"/>
    </source>
</evidence>
<keyword evidence="2" id="KW-1003">Cell membrane</keyword>
<dbReference type="CDD" id="cd16017">
    <property type="entry name" value="LptA"/>
    <property type="match status" value="1"/>
</dbReference>
<dbReference type="GO" id="GO:0016776">
    <property type="term" value="F:phosphotransferase activity, phosphate group as acceptor"/>
    <property type="evidence" value="ECO:0007669"/>
    <property type="project" value="TreeGrafter"/>
</dbReference>
<feature type="domain" description="Phosphoethanolamine transferase N-terminal" evidence="10">
    <location>
        <begin position="73"/>
        <end position="222"/>
    </location>
</feature>
<evidence type="ECO:0000256" key="2">
    <source>
        <dbReference type="ARBA" id="ARBA00022475"/>
    </source>
</evidence>
<keyword evidence="12" id="KW-1185">Reference proteome</keyword>